<organism evidence="3 4">
    <name type="scientific">Oculimacula yallundae</name>
    <dbReference type="NCBI Taxonomy" id="86028"/>
    <lineage>
        <taxon>Eukaryota</taxon>
        <taxon>Fungi</taxon>
        <taxon>Dikarya</taxon>
        <taxon>Ascomycota</taxon>
        <taxon>Pezizomycotina</taxon>
        <taxon>Leotiomycetes</taxon>
        <taxon>Helotiales</taxon>
        <taxon>Ploettnerulaceae</taxon>
        <taxon>Oculimacula</taxon>
    </lineage>
</organism>
<comment type="caution">
    <text evidence="3">The sequence shown here is derived from an EMBL/GenBank/DDBJ whole genome shotgun (WGS) entry which is preliminary data.</text>
</comment>
<gene>
    <name evidence="3" type="ORF">VTL71DRAFT_9429</name>
</gene>
<dbReference type="Pfam" id="PF20255">
    <property type="entry name" value="DUF6606"/>
    <property type="match status" value="1"/>
</dbReference>
<dbReference type="Proteomes" id="UP001595075">
    <property type="component" value="Unassembled WGS sequence"/>
</dbReference>
<protein>
    <recommendedName>
        <fullName evidence="2">DUF6606 domain-containing protein</fullName>
    </recommendedName>
</protein>
<keyword evidence="4" id="KW-1185">Reference proteome</keyword>
<accession>A0ABR4BRW1</accession>
<proteinExistence type="predicted"/>
<evidence type="ECO:0000256" key="1">
    <source>
        <dbReference type="SAM" id="Phobius"/>
    </source>
</evidence>
<feature type="domain" description="DUF6606" evidence="2">
    <location>
        <begin position="6"/>
        <end position="285"/>
    </location>
</feature>
<evidence type="ECO:0000313" key="4">
    <source>
        <dbReference type="Proteomes" id="UP001595075"/>
    </source>
</evidence>
<sequence length="1907" mass="214963">MATKYLITHCFLPPQLPQKDDSSMGNDYLLTKLFQETLSAAVALASPDTGWKALTSMADLLLEQQGTLTEARLVHSMGSMQSGGMLSISSISTVLISFLGVLVLHIRAQNAGLMIRREEEAYVFESFELSPTTDQVTTTKGRLLRCFPGPAIAVNRERVDDMSFRRVFAQFVLQLNDQVLEDACAKSQKARSTFAEVRQTASPQYVTELLTAFLRSIGQPHDVTRIQKHTRDDVLWHEALTPWRRSPRWLLLRVALQTSLKKKDEDQGRSTQYKMFMVLLLTNILNRALQESTSGELLFIMMAKISRRMLKLGSVADDMPWLDDVKLSMDAAQKELRTRWNIIQNTPHTAIDESADLQGLRQSSDIHLQFRTLRTYLEEINQRLLNVSSIRPSLPICKDRILQDASILPTATTTGASSLWLLDLEAWVKDHLQTWTSLTLVQTPSTTTCKNLATLMSLYFGAARELYKDDPQSFSIMVLTIMDMWVSLDKCTVSAEPLFKKYPTGFPFSLFDRLLLAKKQDLSRLFYIEQYLLLRRDESEPGYPPIFLEGNTARSFAVVFFEQSPKHQQLKLEIEATAATDRERKLQEFAKKKVEYENLLSQANAKTCSTTPVAVGGRRNRRIVQQHLAYQCSKCSLKSDAANMKITAHEWPLPSGDAEAKAAVFELEVPDIVSIYVRLQGRESTYAVLVDLFGADTAKSSYSNDKYMLLKSEGIKRWIKTKPGRIQLASSVKEVARSHYGKQGINTATKSTVCVENGLRCIMYDSSAGVWTHEILGKHSLGRTCTLKLPPGDYRSLQYVVDDSQHSSNSTLARQDECPGSTTLHELYSFSTLRAGHRLQWRNIARELVSRVLNFNHNETHLLMMQAAYEAGPSGQSFPRDSHVDLVEEDFGLSLISAIEDGLGSVESNWQGATAVRTFTTLTTRLLSLSPHMTVHRRCFKFLDRARKVLLEWIRDVTALLHTSDGEEGQKKFAARILDLALSCHATFDIDECHLASIFPSPQNVSIAIECAVTVYDRCPPANEGRDASMAARMAQFVRCSRSIESTLREQILTGGSGIDIAIDRLWSGYEPSGKWTAMSSPYERWVYTQISAQGNRAGMTVHFNVLDGDFLVNGVPLTRLPRPYESHATYQRIFGGRILEVVPSQMVGMTFASRRDICGYQVHFHLHGSELIIRACKDGSDLELLPLRALDGDIPHAFIEDYAHWFDHESGSIELRPIGTPWNTSPTHWRTETLGSQSFVLSQSSRKLMEMRSRAVQAIHCILSTLEAAEHIHVMLTETSTIEVHIPRMNLDFTIAQESSFLESKQFRGMVVDRIQTFGSLTGLVTRLVLRETIGSSRMVLVPDGHVHTAKQDDHVRVHIDTGSERHISYHPFQIDSLLGRLVDNGSLHSRLFRAYLHAVTSYPLSDNLLGRTGTEEALGSLTQASTASFSTFGESETRLLDIIGSLSPIRTYYPSHLKTMENVRWSRFPSLQQHEKFFQIVESMKQNALSLQELQEVFVEAPKLNPRKFMDLYERASIRLSNIRVDGYGGENFTTQHDRVYAARDGIEDSTRELRACSVARQVDSWTANSIAIRGLLSKFERWGSPFSGKNNQSFQGLGFDRTLLDPASTFLPAAWNTIQKMLTECTVSKDRYRVMLFLLTLAYSPNPDPDIVQVLLAFATNKQLATVRMPLCNSIDLSHGYTPITATLMKILGRNIKPFQNSSESRFPPLEGETSMETVIRREDAFNAAADEKCEQFIQTLTSQWPASNLDWTTTTVSGLETYVNTNGAKREILEMFQMWHVNHQFREYVAKLEAILCTMTGSRSDTTAYSFQSPVYARSVDQRYISFENIIIGCNPSTVVAETHSPLRASAEKTSSVATMSHRSVKLQKLLSRLSEKACDVYEKVYITDLQKSFAAFTIDHDH</sequence>
<keyword evidence="1" id="KW-0472">Membrane</keyword>
<evidence type="ECO:0000259" key="2">
    <source>
        <dbReference type="Pfam" id="PF20255"/>
    </source>
</evidence>
<evidence type="ECO:0000313" key="3">
    <source>
        <dbReference type="EMBL" id="KAL2060399.1"/>
    </source>
</evidence>
<feature type="transmembrane region" description="Helical" evidence="1">
    <location>
        <begin position="85"/>
        <end position="106"/>
    </location>
</feature>
<keyword evidence="1" id="KW-0812">Transmembrane</keyword>
<dbReference type="EMBL" id="JAZHXI010000022">
    <property type="protein sequence ID" value="KAL2060399.1"/>
    <property type="molecule type" value="Genomic_DNA"/>
</dbReference>
<keyword evidence="1" id="KW-1133">Transmembrane helix</keyword>
<name>A0ABR4BRW1_9HELO</name>
<dbReference type="InterPro" id="IPR046541">
    <property type="entry name" value="DUF6606"/>
</dbReference>
<reference evidence="3 4" key="1">
    <citation type="journal article" date="2024" name="Commun. Biol.">
        <title>Comparative genomic analysis of thermophilic fungi reveals convergent evolutionary adaptations and gene losses.</title>
        <authorList>
            <person name="Steindorff A.S."/>
            <person name="Aguilar-Pontes M.V."/>
            <person name="Robinson A.J."/>
            <person name="Andreopoulos B."/>
            <person name="LaButti K."/>
            <person name="Kuo A."/>
            <person name="Mondo S."/>
            <person name="Riley R."/>
            <person name="Otillar R."/>
            <person name="Haridas S."/>
            <person name="Lipzen A."/>
            <person name="Grimwood J."/>
            <person name="Schmutz J."/>
            <person name="Clum A."/>
            <person name="Reid I.D."/>
            <person name="Moisan M.C."/>
            <person name="Butler G."/>
            <person name="Nguyen T.T.M."/>
            <person name="Dewar K."/>
            <person name="Conant G."/>
            <person name="Drula E."/>
            <person name="Henrissat B."/>
            <person name="Hansel C."/>
            <person name="Singer S."/>
            <person name="Hutchinson M.I."/>
            <person name="de Vries R.P."/>
            <person name="Natvig D.O."/>
            <person name="Powell A.J."/>
            <person name="Tsang A."/>
            <person name="Grigoriev I.V."/>
        </authorList>
    </citation>
    <scope>NUCLEOTIDE SEQUENCE [LARGE SCALE GENOMIC DNA]</scope>
    <source>
        <strain evidence="3 4">CBS 494.80</strain>
    </source>
</reference>